<reference evidence="1" key="1">
    <citation type="journal article" date="2021" name="Proc. Natl. Acad. Sci. U.S.A.">
        <title>A Catalog of Tens of Thousands of Viruses from Human Metagenomes Reveals Hidden Associations with Chronic Diseases.</title>
        <authorList>
            <person name="Tisza M.J."/>
            <person name="Buck C.B."/>
        </authorList>
    </citation>
    <scope>NUCLEOTIDE SEQUENCE</scope>
    <source>
        <strain evidence="1">CtgFB34</strain>
    </source>
</reference>
<protein>
    <submittedName>
        <fullName evidence="1">Uncharacterized protein</fullName>
    </submittedName>
</protein>
<evidence type="ECO:0000313" key="1">
    <source>
        <dbReference type="EMBL" id="DAD65968.1"/>
    </source>
</evidence>
<name>A0A8S5L7P9_9CAUD</name>
<organism evidence="1">
    <name type="scientific">Siphoviridae sp. ctgFB34</name>
    <dbReference type="NCBI Taxonomy" id="2823591"/>
    <lineage>
        <taxon>Viruses</taxon>
        <taxon>Duplodnaviria</taxon>
        <taxon>Heunggongvirae</taxon>
        <taxon>Uroviricota</taxon>
        <taxon>Caudoviricetes</taxon>
    </lineage>
</organism>
<dbReference type="EMBL" id="BK014651">
    <property type="protein sequence ID" value="DAD65968.1"/>
    <property type="molecule type" value="Genomic_DNA"/>
</dbReference>
<accession>A0A8S5L7P9</accession>
<proteinExistence type="predicted"/>
<sequence>MKYYKNSQNQIYAYDDDVSEDQIKEGLTKITEAQAQKILNVEPPIEQLREAKTAELTRWTHDMGDSCKINLKDFGVINGGYRYLLNVEAMIDTFDSLEIRAFRMYDNTMKKINGQEELKKIKKAIQIGGQKLHTLKWGYELKISKAKDKKELDAITFADTIEVAL</sequence>